<dbReference type="AlphaFoldDB" id="A0A9P5ZG94"/>
<dbReference type="Proteomes" id="UP000807025">
    <property type="component" value="Unassembled WGS sequence"/>
</dbReference>
<dbReference type="EMBL" id="MU154773">
    <property type="protein sequence ID" value="KAF9487488.1"/>
    <property type="molecule type" value="Genomic_DNA"/>
</dbReference>
<evidence type="ECO:0000256" key="1">
    <source>
        <dbReference type="SAM" id="SignalP"/>
    </source>
</evidence>
<keyword evidence="1" id="KW-0732">Signal</keyword>
<gene>
    <name evidence="2" type="ORF">BDN71DRAFT_1513920</name>
</gene>
<sequence>MYFNIKPLALLAVTALAPLADALRYDGHLLLSPVAAPASSATTTEECAAPSPLGLASPCSLPTFQRNGGGARATHMNWFNSPQGGRRNVIASRANNFTCGHSGFTYHDDSGVERSIKVPLGEAEVIVESYTEKDFAKLASYETY</sequence>
<evidence type="ECO:0000313" key="3">
    <source>
        <dbReference type="Proteomes" id="UP000807025"/>
    </source>
</evidence>
<dbReference type="OrthoDB" id="2857942at2759"/>
<keyword evidence="3" id="KW-1185">Reference proteome</keyword>
<accession>A0A9P5ZG94</accession>
<organism evidence="2 3">
    <name type="scientific">Pleurotus eryngii</name>
    <name type="common">Boletus of the steppes</name>
    <dbReference type="NCBI Taxonomy" id="5323"/>
    <lineage>
        <taxon>Eukaryota</taxon>
        <taxon>Fungi</taxon>
        <taxon>Dikarya</taxon>
        <taxon>Basidiomycota</taxon>
        <taxon>Agaricomycotina</taxon>
        <taxon>Agaricomycetes</taxon>
        <taxon>Agaricomycetidae</taxon>
        <taxon>Agaricales</taxon>
        <taxon>Pleurotineae</taxon>
        <taxon>Pleurotaceae</taxon>
        <taxon>Pleurotus</taxon>
    </lineage>
</organism>
<evidence type="ECO:0000313" key="2">
    <source>
        <dbReference type="EMBL" id="KAF9487488.1"/>
    </source>
</evidence>
<feature type="chain" id="PRO_5040396098" evidence="1">
    <location>
        <begin position="23"/>
        <end position="144"/>
    </location>
</feature>
<feature type="signal peptide" evidence="1">
    <location>
        <begin position="1"/>
        <end position="22"/>
    </location>
</feature>
<proteinExistence type="predicted"/>
<comment type="caution">
    <text evidence="2">The sequence shown here is derived from an EMBL/GenBank/DDBJ whole genome shotgun (WGS) entry which is preliminary data.</text>
</comment>
<protein>
    <submittedName>
        <fullName evidence="2">Uncharacterized protein</fullName>
    </submittedName>
</protein>
<name>A0A9P5ZG94_PLEER</name>
<reference evidence="2" key="1">
    <citation type="submission" date="2020-11" db="EMBL/GenBank/DDBJ databases">
        <authorList>
            <consortium name="DOE Joint Genome Institute"/>
            <person name="Ahrendt S."/>
            <person name="Riley R."/>
            <person name="Andreopoulos W."/>
            <person name="Labutti K."/>
            <person name="Pangilinan J."/>
            <person name="Ruiz-Duenas F.J."/>
            <person name="Barrasa J.M."/>
            <person name="Sanchez-Garcia M."/>
            <person name="Camarero S."/>
            <person name="Miyauchi S."/>
            <person name="Serrano A."/>
            <person name="Linde D."/>
            <person name="Babiker R."/>
            <person name="Drula E."/>
            <person name="Ayuso-Fernandez I."/>
            <person name="Pacheco R."/>
            <person name="Padilla G."/>
            <person name="Ferreira P."/>
            <person name="Barriuso J."/>
            <person name="Kellner H."/>
            <person name="Castanera R."/>
            <person name="Alfaro M."/>
            <person name="Ramirez L."/>
            <person name="Pisabarro A.G."/>
            <person name="Kuo A."/>
            <person name="Tritt A."/>
            <person name="Lipzen A."/>
            <person name="He G."/>
            <person name="Yan M."/>
            <person name="Ng V."/>
            <person name="Cullen D."/>
            <person name="Martin F."/>
            <person name="Rosso M.-N."/>
            <person name="Henrissat B."/>
            <person name="Hibbett D."/>
            <person name="Martinez A.T."/>
            <person name="Grigoriev I.V."/>
        </authorList>
    </citation>
    <scope>NUCLEOTIDE SEQUENCE</scope>
    <source>
        <strain evidence="2">ATCC 90797</strain>
    </source>
</reference>